<dbReference type="GO" id="GO:0016020">
    <property type="term" value="C:membrane"/>
    <property type="evidence" value="ECO:0007669"/>
    <property type="project" value="TreeGrafter"/>
</dbReference>
<name>A0A093CAA5_TAUER</name>
<dbReference type="PRINTS" id="PR02107">
    <property type="entry name" value="INOS145TPRIP"/>
</dbReference>
<dbReference type="InterPro" id="IPR026250">
    <property type="entry name" value="ITPRIP-like"/>
</dbReference>
<sequence>QAVKDLVDAFIFFFRDLLSNSFFPELQPAIGVGSAFEGWNPCEKDITYHLLVPLKPPRGHAFHLELSHEGTGPARIFYVRVEQVCTCADEQLAENTLCFLHHPKEELRRNQEPSLLHTLCTGSYLDVHKTARWFHQLVKAAWAVSTLSSQYRLTLLPSNRSFRIEVTKNNTERLNIEMMFGVQEGCSDIFLSSQSTADIFTSSTMWSESYAVAEVEFFRYVAESALANSCYLKCLQVCACIMEGNTFFTSALKTVMMHFLTDLPVSGWCTKDLLLWLWDIMRYLCLCLEHKRLDHFFFANGNVPKGIILPLALRIGEPLNIFQHLAQDPDAHAEALCEFMELQDR</sequence>
<dbReference type="PANTHER" id="PTHR10656:SF40">
    <property type="entry name" value="INOSITOL 1,4,5-TRISPHOSPHATE RECEPTOR-INTERACTING PROTEIN-LIKE 1"/>
    <property type="match status" value="1"/>
</dbReference>
<dbReference type="Gene3D" id="1.10.1410.40">
    <property type="match status" value="1"/>
</dbReference>
<evidence type="ECO:0000313" key="2">
    <source>
        <dbReference type="Proteomes" id="UP000053661"/>
    </source>
</evidence>
<keyword evidence="2" id="KW-1185">Reference proteome</keyword>
<keyword evidence="1" id="KW-0675">Receptor</keyword>
<dbReference type="AlphaFoldDB" id="A0A093CAA5"/>
<feature type="non-terminal residue" evidence="1">
    <location>
        <position position="1"/>
    </location>
</feature>
<dbReference type="InterPro" id="IPR024810">
    <property type="entry name" value="MAB21L/cGLR"/>
</dbReference>
<dbReference type="EMBL" id="KL459074">
    <property type="protein sequence ID" value="KFV11348.1"/>
    <property type="molecule type" value="Genomic_DNA"/>
</dbReference>
<dbReference type="PANTHER" id="PTHR10656">
    <property type="entry name" value="CELL FATE DETERMINING PROTEIN MAB21-RELATED"/>
    <property type="match status" value="1"/>
</dbReference>
<reference evidence="1 2" key="1">
    <citation type="submission" date="2014-04" db="EMBL/GenBank/DDBJ databases">
        <title>Genome evolution of avian class.</title>
        <authorList>
            <person name="Zhang G."/>
            <person name="Li C."/>
        </authorList>
    </citation>
    <scope>NUCLEOTIDE SEQUENCE [LARGE SCALE GENOMIC DNA]</scope>
    <source>
        <strain evidence="1">BGI_N340</strain>
    </source>
</reference>
<dbReference type="SMART" id="SM01265">
    <property type="entry name" value="Mab-21"/>
    <property type="match status" value="1"/>
</dbReference>
<gene>
    <name evidence="1" type="ORF">N340_00766</name>
</gene>
<proteinExistence type="predicted"/>
<accession>A0A093CAA5</accession>
<organism evidence="1 2">
    <name type="scientific">Tauraco erythrolophus</name>
    <name type="common">Red-crested turaco</name>
    <dbReference type="NCBI Taxonomy" id="121530"/>
    <lineage>
        <taxon>Eukaryota</taxon>
        <taxon>Metazoa</taxon>
        <taxon>Chordata</taxon>
        <taxon>Craniata</taxon>
        <taxon>Vertebrata</taxon>
        <taxon>Euteleostomi</taxon>
        <taxon>Archelosauria</taxon>
        <taxon>Archosauria</taxon>
        <taxon>Dinosauria</taxon>
        <taxon>Saurischia</taxon>
        <taxon>Theropoda</taxon>
        <taxon>Coelurosauria</taxon>
        <taxon>Aves</taxon>
        <taxon>Neognathae</taxon>
        <taxon>Neoaves</taxon>
        <taxon>Otidimorphae</taxon>
        <taxon>Musophagiformes</taxon>
        <taxon>Musophagidae</taxon>
        <taxon>Tauraco</taxon>
    </lineage>
</organism>
<protein>
    <submittedName>
        <fullName evidence="1">Inositol 1,4,5-trisphosphate receptor-interacting protein-like 1</fullName>
    </submittedName>
</protein>
<dbReference type="Proteomes" id="UP000053661">
    <property type="component" value="Unassembled WGS sequence"/>
</dbReference>
<evidence type="ECO:0000313" key="1">
    <source>
        <dbReference type="EMBL" id="KFV11348.1"/>
    </source>
</evidence>
<feature type="non-terminal residue" evidence="1">
    <location>
        <position position="345"/>
    </location>
</feature>